<dbReference type="GO" id="GO:0005654">
    <property type="term" value="C:nucleoplasm"/>
    <property type="evidence" value="ECO:0007669"/>
    <property type="project" value="TreeGrafter"/>
</dbReference>
<dbReference type="Proteomes" id="UP000663825">
    <property type="component" value="Unassembled WGS sequence"/>
</dbReference>
<evidence type="ECO:0000313" key="29">
    <source>
        <dbReference type="Proteomes" id="UP000663825"/>
    </source>
</evidence>
<dbReference type="NCBIfam" id="TIGR00589">
    <property type="entry name" value="ogt"/>
    <property type="match status" value="1"/>
</dbReference>
<name>A0A817PLP4_9BILA</name>
<organism evidence="21 29">
    <name type="scientific">Rotaria socialis</name>
    <dbReference type="NCBI Taxonomy" id="392032"/>
    <lineage>
        <taxon>Eukaryota</taxon>
        <taxon>Metazoa</taxon>
        <taxon>Spiralia</taxon>
        <taxon>Gnathifera</taxon>
        <taxon>Rotifera</taxon>
        <taxon>Eurotatoria</taxon>
        <taxon>Bdelloidea</taxon>
        <taxon>Philodinida</taxon>
        <taxon>Philodinidae</taxon>
        <taxon>Rotaria</taxon>
    </lineage>
</organism>
<dbReference type="EMBL" id="CAJNYT010005083">
    <property type="protein sequence ID" value="CAF3712749.1"/>
    <property type="molecule type" value="Genomic_DNA"/>
</dbReference>
<dbReference type="FunFam" id="3.30.160.70:FF:000001">
    <property type="entry name" value="Methylated-DNA--protein-cysteine methyltransferase"/>
    <property type="match status" value="1"/>
</dbReference>
<accession>A0A817PLP4</accession>
<evidence type="ECO:0000256" key="15">
    <source>
        <dbReference type="ARBA" id="ARBA00023204"/>
    </source>
</evidence>
<dbReference type="Proteomes" id="UP000663848">
    <property type="component" value="Unassembled WGS sequence"/>
</dbReference>
<dbReference type="FunFam" id="1.10.10.10:FF:000214">
    <property type="entry name" value="Methylated-DNA--protein-cysteine methyltransferase"/>
    <property type="match status" value="1"/>
</dbReference>
<feature type="domain" description="Methylated-DNA-[protein]-cysteine S-methyltransferase DNA binding" evidence="20">
    <location>
        <begin position="92"/>
        <end position="174"/>
    </location>
</feature>
<dbReference type="Proteomes" id="UP000663862">
    <property type="component" value="Unassembled WGS sequence"/>
</dbReference>
<keyword evidence="9" id="KW-0489">Methyltransferase</keyword>
<evidence type="ECO:0000313" key="28">
    <source>
        <dbReference type="EMBL" id="CAF4577205.1"/>
    </source>
</evidence>
<reference evidence="21" key="1">
    <citation type="submission" date="2021-02" db="EMBL/GenBank/DDBJ databases">
        <authorList>
            <person name="Nowell W R."/>
        </authorList>
    </citation>
    <scope>NUCLEOTIDE SEQUENCE</scope>
</reference>
<comment type="catalytic activity">
    <reaction evidence="1">
        <text>a 4-O-methyl-thymidine in DNA + L-cysteinyl-[protein] = a thymidine in DNA + S-methyl-L-cysteinyl-[protein]</text>
        <dbReference type="Rhea" id="RHEA:53428"/>
        <dbReference type="Rhea" id="RHEA-COMP:10131"/>
        <dbReference type="Rhea" id="RHEA-COMP:10132"/>
        <dbReference type="Rhea" id="RHEA-COMP:13555"/>
        <dbReference type="Rhea" id="RHEA-COMP:13556"/>
        <dbReference type="ChEBI" id="CHEBI:29950"/>
        <dbReference type="ChEBI" id="CHEBI:82612"/>
        <dbReference type="ChEBI" id="CHEBI:137386"/>
        <dbReference type="ChEBI" id="CHEBI:137387"/>
        <dbReference type="EC" id="2.1.1.63"/>
    </reaction>
</comment>
<comment type="cofactor">
    <cofactor evidence="2">
        <name>Zn(2+)</name>
        <dbReference type="ChEBI" id="CHEBI:29105"/>
    </cofactor>
</comment>
<dbReference type="Gene3D" id="1.10.10.10">
    <property type="entry name" value="Winged helix-like DNA-binding domain superfamily/Winged helix DNA-binding domain"/>
    <property type="match status" value="1"/>
</dbReference>
<evidence type="ECO:0000256" key="2">
    <source>
        <dbReference type="ARBA" id="ARBA00001947"/>
    </source>
</evidence>
<dbReference type="EMBL" id="CAJNYU010003045">
    <property type="protein sequence ID" value="CAF3628594.1"/>
    <property type="molecule type" value="Genomic_DNA"/>
</dbReference>
<comment type="function">
    <text evidence="3">Involved in the cellular defense against the biological effects of O6-methylguanine (O6-MeG) and O4-methylthymine (O4-MeT) in DNA. Repairs the methylated nucleobase in DNA by stoichiometrically transferring the methyl group to a cysteine residue in the enzyme. This is a suicide reaction: the enzyme is irreversibly inactivated.</text>
</comment>
<protein>
    <recommendedName>
        <fullName evidence="7">Methylated-DNA--protein-cysteine methyltransferase</fullName>
        <ecNumber evidence="6">2.1.1.63</ecNumber>
    </recommendedName>
    <alternativeName>
        <fullName evidence="17">6-O-methylguanine-DNA methyltransferase</fullName>
    </alternativeName>
    <alternativeName>
        <fullName evidence="18">O-6-methylguanine-DNA-alkyltransferase</fullName>
    </alternativeName>
</protein>
<evidence type="ECO:0000256" key="17">
    <source>
        <dbReference type="ARBA" id="ARBA00030795"/>
    </source>
</evidence>
<evidence type="ECO:0000256" key="8">
    <source>
        <dbReference type="ARBA" id="ARBA00022553"/>
    </source>
</evidence>
<evidence type="ECO:0000256" key="14">
    <source>
        <dbReference type="ARBA" id="ARBA00023125"/>
    </source>
</evidence>
<evidence type="ECO:0000256" key="11">
    <source>
        <dbReference type="ARBA" id="ARBA00022723"/>
    </source>
</evidence>
<dbReference type="EMBL" id="CAJOBP010000894">
    <property type="protein sequence ID" value="CAF4232442.1"/>
    <property type="molecule type" value="Genomic_DNA"/>
</dbReference>
<dbReference type="InterPro" id="IPR036217">
    <property type="entry name" value="MethylDNA_cys_MeTrfase_DNAb"/>
</dbReference>
<keyword evidence="13" id="KW-0862">Zinc</keyword>
<keyword evidence="14" id="KW-0238">DNA-binding</keyword>
<dbReference type="EC" id="2.1.1.63" evidence="6"/>
<evidence type="ECO:0000313" key="21">
    <source>
        <dbReference type="EMBL" id="CAF3164573.1"/>
    </source>
</evidence>
<dbReference type="EMBL" id="CAJNYD010003598">
    <property type="protein sequence ID" value="CAF3526261.1"/>
    <property type="molecule type" value="Genomic_DNA"/>
</dbReference>
<proteinExistence type="inferred from homology"/>
<keyword evidence="10" id="KW-0808">Transferase</keyword>
<dbReference type="PROSITE" id="PS00374">
    <property type="entry name" value="MGMT"/>
    <property type="match status" value="1"/>
</dbReference>
<evidence type="ECO:0000256" key="10">
    <source>
        <dbReference type="ARBA" id="ARBA00022679"/>
    </source>
</evidence>
<keyword evidence="16" id="KW-0539">Nucleus</keyword>
<evidence type="ECO:0000256" key="19">
    <source>
        <dbReference type="ARBA" id="ARBA00049348"/>
    </source>
</evidence>
<evidence type="ECO:0000256" key="9">
    <source>
        <dbReference type="ARBA" id="ARBA00022603"/>
    </source>
</evidence>
<dbReference type="EMBL" id="CAJNXB010001415">
    <property type="protein sequence ID" value="CAF3164573.1"/>
    <property type="molecule type" value="Genomic_DNA"/>
</dbReference>
<evidence type="ECO:0000313" key="22">
    <source>
        <dbReference type="EMBL" id="CAF3526261.1"/>
    </source>
</evidence>
<dbReference type="InterPro" id="IPR014048">
    <property type="entry name" value="MethylDNA_cys_MeTrfase_DNA-bd"/>
</dbReference>
<evidence type="ECO:0000259" key="20">
    <source>
        <dbReference type="Pfam" id="PF01035"/>
    </source>
</evidence>
<dbReference type="Proteomes" id="UP000663833">
    <property type="component" value="Unassembled WGS sequence"/>
</dbReference>
<dbReference type="Pfam" id="PF01035">
    <property type="entry name" value="DNA_binding_1"/>
    <property type="match status" value="1"/>
</dbReference>
<evidence type="ECO:0000256" key="4">
    <source>
        <dbReference type="ARBA" id="ARBA00004123"/>
    </source>
</evidence>
<evidence type="ECO:0000256" key="3">
    <source>
        <dbReference type="ARBA" id="ARBA00003317"/>
    </source>
</evidence>
<evidence type="ECO:0000256" key="6">
    <source>
        <dbReference type="ARBA" id="ARBA00011918"/>
    </source>
</evidence>
<evidence type="ECO:0000256" key="1">
    <source>
        <dbReference type="ARBA" id="ARBA00001286"/>
    </source>
</evidence>
<dbReference type="Proteomes" id="UP000663873">
    <property type="component" value="Unassembled WGS sequence"/>
</dbReference>
<evidence type="ECO:0000256" key="13">
    <source>
        <dbReference type="ARBA" id="ARBA00022833"/>
    </source>
</evidence>
<dbReference type="SUPFAM" id="SSF46767">
    <property type="entry name" value="Methylated DNA-protein cysteine methyltransferase, C-terminal domain"/>
    <property type="match status" value="1"/>
</dbReference>
<keyword evidence="8" id="KW-0597">Phosphoprotein</keyword>
<dbReference type="GO" id="GO:0046872">
    <property type="term" value="F:metal ion binding"/>
    <property type="evidence" value="ECO:0007669"/>
    <property type="project" value="UniProtKB-KW"/>
</dbReference>
<evidence type="ECO:0000256" key="16">
    <source>
        <dbReference type="ARBA" id="ARBA00023242"/>
    </source>
</evidence>
<keyword evidence="12" id="KW-0227">DNA damage</keyword>
<dbReference type="CDD" id="cd06445">
    <property type="entry name" value="ATase"/>
    <property type="match status" value="1"/>
</dbReference>
<dbReference type="InterPro" id="IPR036388">
    <property type="entry name" value="WH-like_DNA-bd_sf"/>
</dbReference>
<dbReference type="PANTHER" id="PTHR46460">
    <property type="entry name" value="METHYLATED-DNA--PROTEIN-CYSTEINE METHYLTRANSFERASE"/>
    <property type="match status" value="1"/>
</dbReference>
<evidence type="ECO:0000256" key="5">
    <source>
        <dbReference type="ARBA" id="ARBA00008711"/>
    </source>
</evidence>
<evidence type="ECO:0000313" key="25">
    <source>
        <dbReference type="EMBL" id="CAF4183806.1"/>
    </source>
</evidence>
<gene>
    <name evidence="23" type="ORF">FME351_LOCUS23322</name>
    <name evidence="24" type="ORF">GRG538_LOCUS29118</name>
    <name evidence="25" type="ORF">HFQ381_LOCUS6401</name>
    <name evidence="22" type="ORF">LUA448_LOCUS26722</name>
    <name evidence="28" type="ORF">QYT958_LOCUS10028</name>
    <name evidence="21" type="ORF">TIS948_LOCUS10471</name>
    <name evidence="27" type="ORF">TSG867_LOCUS15807</name>
    <name evidence="26" type="ORF">UJA718_LOCUS8420</name>
</gene>
<evidence type="ECO:0000256" key="18">
    <source>
        <dbReference type="ARBA" id="ARBA00031621"/>
    </source>
</evidence>
<keyword evidence="30" id="KW-1185">Reference proteome</keyword>
<dbReference type="GO" id="GO:0003908">
    <property type="term" value="F:methylated-DNA-[protein]-cysteine S-methyltransferase activity"/>
    <property type="evidence" value="ECO:0007669"/>
    <property type="project" value="UniProtKB-EC"/>
</dbReference>
<dbReference type="AlphaFoldDB" id="A0A817PLP4"/>
<dbReference type="InterPro" id="IPR036631">
    <property type="entry name" value="MGMT_N_sf"/>
</dbReference>
<dbReference type="GO" id="GO:0006281">
    <property type="term" value="P:DNA repair"/>
    <property type="evidence" value="ECO:0007669"/>
    <property type="project" value="UniProtKB-KW"/>
</dbReference>
<evidence type="ECO:0000313" key="26">
    <source>
        <dbReference type="EMBL" id="CAF4232442.1"/>
    </source>
</evidence>
<dbReference type="EMBL" id="CAJOBQ010000938">
    <property type="protein sequence ID" value="CAF4436538.1"/>
    <property type="molecule type" value="Genomic_DNA"/>
</dbReference>
<comment type="similarity">
    <text evidence="5">Belongs to the MGMT family.</text>
</comment>
<evidence type="ECO:0000256" key="7">
    <source>
        <dbReference type="ARBA" id="ARBA00015377"/>
    </source>
</evidence>
<dbReference type="Proteomes" id="UP000663851">
    <property type="component" value="Unassembled WGS sequence"/>
</dbReference>
<dbReference type="InterPro" id="IPR001497">
    <property type="entry name" value="MethylDNA_cys_MeTrfase_AS"/>
</dbReference>
<comment type="caution">
    <text evidence="21">The sequence shown here is derived from an EMBL/GenBank/DDBJ whole genome shotgun (WGS) entry which is preliminary data.</text>
</comment>
<evidence type="ECO:0000313" key="30">
    <source>
        <dbReference type="Proteomes" id="UP000663873"/>
    </source>
</evidence>
<evidence type="ECO:0000313" key="23">
    <source>
        <dbReference type="EMBL" id="CAF3628594.1"/>
    </source>
</evidence>
<dbReference type="EMBL" id="CAJOBR010001093">
    <property type="protein sequence ID" value="CAF4577205.1"/>
    <property type="molecule type" value="Genomic_DNA"/>
</dbReference>
<dbReference type="Proteomes" id="UP000663872">
    <property type="component" value="Unassembled WGS sequence"/>
</dbReference>
<keyword evidence="11" id="KW-0479">Metal-binding</keyword>
<dbReference type="GO" id="GO:0003677">
    <property type="term" value="F:DNA binding"/>
    <property type="evidence" value="ECO:0007669"/>
    <property type="project" value="UniProtKB-KW"/>
</dbReference>
<dbReference type="EMBL" id="CAJOBO010000287">
    <property type="protein sequence ID" value="CAF4183806.1"/>
    <property type="molecule type" value="Genomic_DNA"/>
</dbReference>
<dbReference type="Gene3D" id="3.30.160.70">
    <property type="entry name" value="Methylated DNA-protein cysteine methyltransferase domain"/>
    <property type="match status" value="1"/>
</dbReference>
<comment type="catalytic activity">
    <reaction evidence="19">
        <text>a 6-O-methyl-2'-deoxyguanosine in DNA + L-cysteinyl-[protein] = S-methyl-L-cysteinyl-[protein] + a 2'-deoxyguanosine in DNA</text>
        <dbReference type="Rhea" id="RHEA:24000"/>
        <dbReference type="Rhea" id="RHEA-COMP:10131"/>
        <dbReference type="Rhea" id="RHEA-COMP:10132"/>
        <dbReference type="Rhea" id="RHEA-COMP:11367"/>
        <dbReference type="Rhea" id="RHEA-COMP:11368"/>
        <dbReference type="ChEBI" id="CHEBI:29950"/>
        <dbReference type="ChEBI" id="CHEBI:82612"/>
        <dbReference type="ChEBI" id="CHEBI:85445"/>
        <dbReference type="ChEBI" id="CHEBI:85448"/>
        <dbReference type="EC" id="2.1.1.63"/>
    </reaction>
</comment>
<comment type="subcellular location">
    <subcellularLocation>
        <location evidence="4">Nucleus</location>
    </subcellularLocation>
</comment>
<evidence type="ECO:0000313" key="27">
    <source>
        <dbReference type="EMBL" id="CAF4436538.1"/>
    </source>
</evidence>
<dbReference type="OrthoDB" id="1907495at2759"/>
<dbReference type="GO" id="GO:0032259">
    <property type="term" value="P:methylation"/>
    <property type="evidence" value="ECO:0007669"/>
    <property type="project" value="UniProtKB-KW"/>
</dbReference>
<evidence type="ECO:0000256" key="12">
    <source>
        <dbReference type="ARBA" id="ARBA00022763"/>
    </source>
</evidence>
<dbReference type="PANTHER" id="PTHR46460:SF1">
    <property type="entry name" value="METHYLATED-DNA--PROTEIN-CYSTEINE METHYLTRANSFERASE"/>
    <property type="match status" value="1"/>
</dbReference>
<keyword evidence="15" id="KW-0234">DNA repair</keyword>
<dbReference type="SUPFAM" id="SSF53155">
    <property type="entry name" value="Methylated DNA-protein cysteine methyltransferase domain"/>
    <property type="match status" value="1"/>
</dbReference>
<sequence length="175" mass="19371">MCEISSSICTSPIGLLSLTYCSKGLHSIGQIKSINDESFLPDENQPVEIQSSNGKLPMPESCLNWLRTYFHTPKKLTKTPELCPNVASQKGSFQESIWRALLDNVHFGQTVTYGQLAELAGNKKAARAAGTAMLRNPFQIIVPCHRVIRSNGDIGNYSGGTRNLVKLWLLKHEKQ</sequence>
<evidence type="ECO:0000313" key="24">
    <source>
        <dbReference type="EMBL" id="CAF3712749.1"/>
    </source>
</evidence>
<dbReference type="Proteomes" id="UP000663869">
    <property type="component" value="Unassembled WGS sequence"/>
</dbReference>